<feature type="transmembrane region" description="Helical" evidence="9">
    <location>
        <begin position="185"/>
        <end position="203"/>
    </location>
</feature>
<dbReference type="SUPFAM" id="SSF46689">
    <property type="entry name" value="Homeodomain-like"/>
    <property type="match status" value="1"/>
</dbReference>
<keyword evidence="2" id="KW-1003">Cell membrane</keyword>
<dbReference type="RefSeq" id="WP_310090825.1">
    <property type="nucleotide sequence ID" value="NZ_JAVDUU010000001.1"/>
</dbReference>
<keyword evidence="12" id="KW-1185">Reference proteome</keyword>
<dbReference type="Proteomes" id="UP001247620">
    <property type="component" value="Unassembled WGS sequence"/>
</dbReference>
<dbReference type="PROSITE" id="PS00041">
    <property type="entry name" value="HTH_ARAC_FAMILY_1"/>
    <property type="match status" value="1"/>
</dbReference>
<dbReference type="Pfam" id="PF02687">
    <property type="entry name" value="FtsX"/>
    <property type="match status" value="2"/>
</dbReference>
<keyword evidence="4 9" id="KW-1133">Transmembrane helix</keyword>
<evidence type="ECO:0000256" key="9">
    <source>
        <dbReference type="SAM" id="Phobius"/>
    </source>
</evidence>
<evidence type="ECO:0000313" key="12">
    <source>
        <dbReference type="Proteomes" id="UP001247620"/>
    </source>
</evidence>
<evidence type="ECO:0000256" key="2">
    <source>
        <dbReference type="ARBA" id="ARBA00022475"/>
    </source>
</evidence>
<sequence length="1228" mass="138432">MNTYTLHINTYDVAFVGAIFIGLTFILLLWFTKKINRAANRFLALAMVTIVLWIARILGTDIGLSTYITNWSRLPLQFSLALGPLIFFYVLKITRPEYKFRYKDLLHFSPLLLELGAQALEIRDSIKTGAATYETPAFRQLNPVLQLLAFVSVIIYLCLAHRLTGRFYRELKFNGGDRHRYELRWLRSLLKSFGVVWLLWVPLTAADYFYYNHQLSIHAYYPLYLLLAIITIWMAAVAFLRPEAGELAETPSFLKPPLPSATKERGIWLKKAVQANRYYQDPELSLSSLAEKLGLGPHELSRIINTVLKKSFNDFINEYRVQAVTRKMQDPAYDHITLLGIAFESGFNSQSTFNRIFRQMTGKSPLEYKNDLKKEYPSYNLGSHSQFAPVILNRETPPKWSHENLSRNYMFKNYFKIARRNLLRNKSYTIINVTGLAVGIAVCMVIFIIIQYQTSFDKFHLKKDRTYRVLTEYHHADAGTVSYGKSVPFPMATGLRTAFPQLEQVAPIYASHNDQLQVLDANGTPVKNFKEPSGVFYTSPSFFNIFDFPLVAGSYESLKDPNNVLLTKEIADKYFGDWKAAMGKTIKLTGSYSIGAGLFQSPPVALKVSGILATIPANTDFQLKLVIAYGTDFTGDNVYGFQQPNWNETSADLGCYVLLPPNISADKFNQQLRAYSRKVLPANNKDSHIIQPLSAVHYDAAVGNYSNRTISRELLNVLWLIAAFILLIACVNFINLSTAQAVNRAKEVGVRKVLGSNKFQLRVQFIVETFLIVTSAVLLAAGITTLGLPYINQLLELSLSFNILNPSIILFLLIVTIVVTALAGFYPSIVLSRFNPVNALKSKLTVNNANGISLRRGLVVFQFIIAQVLIIGTLIIVKQMDYFMSQPLGFDKEAIVNVPFRPDSTGSRLANYLRQQLLQVNGVQAVSFSSNTPVEDDNNRFTTLKFDNAIKEADFQAIVKFADNNYVPTYKLQLVAGRNLQPSDLTREFLVNESFVKSLGLKKPEDILNKEVTIWGDVIKCPVVGVLKDFNDRSLRNNLEPLLIATNITMYRQAAIKLTTINITSAMPSIKNIFVKTFPDFVYDYQFLDDKIANFYKQENQLSQLYKIFAAIAIFLSCLGLYGLASFMAVQRVKEVGIRKVLGASAGSIVYLFSKEFVMLITIAFAIATPVAWYYMHQWLQAYAYRISISWGLMAAGGLIAIIIALATISFQAIKAAKANPVKSLRNE</sequence>
<dbReference type="InterPro" id="IPR003838">
    <property type="entry name" value="ABC3_permease_C"/>
</dbReference>
<comment type="caution">
    <text evidence="11">The sequence shown here is derived from an EMBL/GenBank/DDBJ whole genome shotgun (WGS) entry which is preliminary data.</text>
</comment>
<dbReference type="InterPro" id="IPR018060">
    <property type="entry name" value="HTH_AraC"/>
</dbReference>
<name>A0ABU1T508_9SPHI</name>
<feature type="transmembrane region" description="Helical" evidence="9">
    <location>
        <begin position="429"/>
        <end position="452"/>
    </location>
</feature>
<feature type="transmembrane region" description="Helical" evidence="9">
    <location>
        <begin position="1157"/>
        <end position="1176"/>
    </location>
</feature>
<feature type="transmembrane region" description="Helical" evidence="9">
    <location>
        <begin position="803"/>
        <end position="826"/>
    </location>
</feature>
<dbReference type="InterPro" id="IPR025857">
    <property type="entry name" value="MacB_PCD"/>
</dbReference>
<dbReference type="Gene3D" id="1.10.10.60">
    <property type="entry name" value="Homeodomain-like"/>
    <property type="match status" value="2"/>
</dbReference>
<dbReference type="Pfam" id="PF12833">
    <property type="entry name" value="HTH_18"/>
    <property type="match status" value="1"/>
</dbReference>
<feature type="transmembrane region" description="Helical" evidence="9">
    <location>
        <begin position="143"/>
        <end position="164"/>
    </location>
</feature>
<dbReference type="PROSITE" id="PS01124">
    <property type="entry name" value="HTH_ARAC_FAMILY_2"/>
    <property type="match status" value="1"/>
</dbReference>
<keyword evidence="6" id="KW-0238">DNA-binding</keyword>
<evidence type="ECO:0000256" key="6">
    <source>
        <dbReference type="ARBA" id="ARBA00023125"/>
    </source>
</evidence>
<feature type="transmembrane region" description="Helical" evidence="9">
    <location>
        <begin position="223"/>
        <end position="240"/>
    </location>
</feature>
<feature type="transmembrane region" description="Helical" evidence="9">
    <location>
        <begin position="74"/>
        <end position="93"/>
    </location>
</feature>
<dbReference type="InterPro" id="IPR018062">
    <property type="entry name" value="HTH_AraC-typ_CS"/>
</dbReference>
<feature type="transmembrane region" description="Helical" evidence="9">
    <location>
        <begin position="13"/>
        <end position="31"/>
    </location>
</feature>
<feature type="transmembrane region" description="Helical" evidence="9">
    <location>
        <begin position="1108"/>
        <end position="1130"/>
    </location>
</feature>
<dbReference type="PANTHER" id="PTHR30572:SF18">
    <property type="entry name" value="ABC-TYPE MACROLIDE FAMILY EXPORT SYSTEM PERMEASE COMPONENT 2"/>
    <property type="match status" value="1"/>
</dbReference>
<feature type="transmembrane region" description="Helical" evidence="9">
    <location>
        <begin position="858"/>
        <end position="877"/>
    </location>
</feature>
<evidence type="ECO:0000256" key="7">
    <source>
        <dbReference type="ARBA" id="ARBA00023136"/>
    </source>
</evidence>
<organism evidence="11 12">
    <name type="scientific">Mucilaginibacter pocheonensis</name>
    <dbReference type="NCBI Taxonomy" id="398050"/>
    <lineage>
        <taxon>Bacteria</taxon>
        <taxon>Pseudomonadati</taxon>
        <taxon>Bacteroidota</taxon>
        <taxon>Sphingobacteriia</taxon>
        <taxon>Sphingobacteriales</taxon>
        <taxon>Sphingobacteriaceae</taxon>
        <taxon>Mucilaginibacter</taxon>
    </lineage>
</organism>
<dbReference type="PANTHER" id="PTHR30572">
    <property type="entry name" value="MEMBRANE COMPONENT OF TRANSPORTER-RELATED"/>
    <property type="match status" value="1"/>
</dbReference>
<keyword evidence="3 9" id="KW-0812">Transmembrane</keyword>
<evidence type="ECO:0000259" key="10">
    <source>
        <dbReference type="PROSITE" id="PS01124"/>
    </source>
</evidence>
<protein>
    <submittedName>
        <fullName evidence="11">ABC-type antimicrobial peptide transport system permease subunit/AraC-like DNA-binding protein</fullName>
    </submittedName>
</protein>
<evidence type="ECO:0000256" key="3">
    <source>
        <dbReference type="ARBA" id="ARBA00022692"/>
    </source>
</evidence>
<evidence type="ECO:0000313" key="11">
    <source>
        <dbReference type="EMBL" id="MDR6940331.1"/>
    </source>
</evidence>
<dbReference type="Pfam" id="PF12704">
    <property type="entry name" value="MacB_PCD"/>
    <property type="match status" value="2"/>
</dbReference>
<proteinExistence type="predicted"/>
<dbReference type="InterPro" id="IPR009057">
    <property type="entry name" value="Homeodomain-like_sf"/>
</dbReference>
<reference evidence="11 12" key="1">
    <citation type="submission" date="2023-07" db="EMBL/GenBank/DDBJ databases">
        <title>Sorghum-associated microbial communities from plants grown in Nebraska, USA.</title>
        <authorList>
            <person name="Schachtman D."/>
        </authorList>
    </citation>
    <scope>NUCLEOTIDE SEQUENCE [LARGE SCALE GENOMIC DNA]</scope>
    <source>
        <strain evidence="11 12">3262</strain>
    </source>
</reference>
<feature type="transmembrane region" description="Helical" evidence="9">
    <location>
        <begin position="765"/>
        <end position="791"/>
    </location>
</feature>
<evidence type="ECO:0000256" key="4">
    <source>
        <dbReference type="ARBA" id="ARBA00022989"/>
    </source>
</evidence>
<dbReference type="EMBL" id="JAVDUU010000001">
    <property type="protein sequence ID" value="MDR6940331.1"/>
    <property type="molecule type" value="Genomic_DNA"/>
</dbReference>
<gene>
    <name evidence="11" type="ORF">J2W55_000159</name>
</gene>
<feature type="domain" description="HTH araC/xylS-type" evidence="10">
    <location>
        <begin position="270"/>
        <end position="371"/>
    </location>
</feature>
<comment type="subcellular location">
    <subcellularLocation>
        <location evidence="1">Cell membrane</location>
        <topology evidence="1">Multi-pass membrane protein</topology>
    </subcellularLocation>
</comment>
<evidence type="ECO:0000256" key="8">
    <source>
        <dbReference type="ARBA" id="ARBA00023163"/>
    </source>
</evidence>
<keyword evidence="8" id="KW-0804">Transcription</keyword>
<evidence type="ECO:0000256" key="5">
    <source>
        <dbReference type="ARBA" id="ARBA00023015"/>
    </source>
</evidence>
<feature type="transmembrane region" description="Helical" evidence="9">
    <location>
        <begin position="1188"/>
        <end position="1209"/>
    </location>
</feature>
<evidence type="ECO:0000256" key="1">
    <source>
        <dbReference type="ARBA" id="ARBA00004651"/>
    </source>
</evidence>
<feature type="transmembrane region" description="Helical" evidence="9">
    <location>
        <begin position="717"/>
        <end position="736"/>
    </location>
</feature>
<accession>A0ABU1T508</accession>
<feature type="transmembrane region" description="Helical" evidence="9">
    <location>
        <begin position="43"/>
        <end position="68"/>
    </location>
</feature>
<keyword evidence="7 9" id="KW-0472">Membrane</keyword>
<keyword evidence="5" id="KW-0805">Transcription regulation</keyword>
<feature type="transmembrane region" description="Helical" evidence="9">
    <location>
        <begin position="105"/>
        <end position="123"/>
    </location>
</feature>
<dbReference type="SMART" id="SM00342">
    <property type="entry name" value="HTH_ARAC"/>
    <property type="match status" value="1"/>
</dbReference>
<dbReference type="InterPro" id="IPR050250">
    <property type="entry name" value="Macrolide_Exporter_MacB"/>
</dbReference>